<evidence type="ECO:0000313" key="3">
    <source>
        <dbReference type="EMBL" id="OZJ06453.1"/>
    </source>
</evidence>
<dbReference type="Proteomes" id="UP000242875">
    <property type="component" value="Unassembled WGS sequence"/>
</dbReference>
<accession>A0A261Y778</accession>
<keyword evidence="2" id="KW-0472">Membrane</keyword>
<gene>
    <name evidence="3" type="ORF">BZG36_00612</name>
</gene>
<sequence length="173" mass="18618">MSAKPSATALKLTSTSTASSTSTTDSASNTSIDAVPTLSQSVSSNSTNSTTDASSQSTSSNNGVVGGIIGAVIFFSALLFMAWLVLIRKRKKNQPDYFDDPFPIVPPYGGLPGSGRPQAPEIYRLNQPVYSPPFRFPDPAFAHVNNGYRHASPLPITTEDEYRWDGIKPDERM</sequence>
<organism evidence="3 4">
    <name type="scientific">Bifiguratus adelaidae</name>
    <dbReference type="NCBI Taxonomy" id="1938954"/>
    <lineage>
        <taxon>Eukaryota</taxon>
        <taxon>Fungi</taxon>
        <taxon>Fungi incertae sedis</taxon>
        <taxon>Mucoromycota</taxon>
        <taxon>Mucoromycotina</taxon>
        <taxon>Endogonomycetes</taxon>
        <taxon>Endogonales</taxon>
        <taxon>Endogonales incertae sedis</taxon>
        <taxon>Bifiguratus</taxon>
    </lineage>
</organism>
<dbReference type="EMBL" id="MVBO01000003">
    <property type="protein sequence ID" value="OZJ06453.1"/>
    <property type="molecule type" value="Genomic_DNA"/>
</dbReference>
<feature type="compositionally biased region" description="Low complexity" evidence="1">
    <location>
        <begin position="1"/>
        <end position="31"/>
    </location>
</feature>
<feature type="region of interest" description="Disordered" evidence="1">
    <location>
        <begin position="1"/>
        <end position="61"/>
    </location>
</feature>
<feature type="transmembrane region" description="Helical" evidence="2">
    <location>
        <begin position="64"/>
        <end position="86"/>
    </location>
</feature>
<keyword evidence="2" id="KW-1133">Transmembrane helix</keyword>
<keyword evidence="4" id="KW-1185">Reference proteome</keyword>
<proteinExistence type="predicted"/>
<keyword evidence="2" id="KW-0812">Transmembrane</keyword>
<reference evidence="3 4" key="1">
    <citation type="journal article" date="2017" name="Mycologia">
        <title>Bifiguratus adelaidae, gen. et sp. nov., a new member of Mucoromycotina in endophytic and soil-dwelling habitats.</title>
        <authorList>
            <person name="Torres-Cruz T.J."/>
            <person name="Billingsley Tobias T.L."/>
            <person name="Almatruk M."/>
            <person name="Hesse C."/>
            <person name="Kuske C.R."/>
            <person name="Desiro A."/>
            <person name="Benucci G.M."/>
            <person name="Bonito G."/>
            <person name="Stajich J.E."/>
            <person name="Dunlap C."/>
            <person name="Arnold A.E."/>
            <person name="Porras-Alfaro A."/>
        </authorList>
    </citation>
    <scope>NUCLEOTIDE SEQUENCE [LARGE SCALE GENOMIC DNA]</scope>
    <source>
        <strain evidence="3 4">AZ0501</strain>
    </source>
</reference>
<evidence type="ECO:0000313" key="4">
    <source>
        <dbReference type="Proteomes" id="UP000242875"/>
    </source>
</evidence>
<protein>
    <recommendedName>
        <fullName evidence="5">Mid2 domain-containing protein</fullName>
    </recommendedName>
</protein>
<comment type="caution">
    <text evidence="3">The sequence shown here is derived from an EMBL/GenBank/DDBJ whole genome shotgun (WGS) entry which is preliminary data.</text>
</comment>
<evidence type="ECO:0000256" key="1">
    <source>
        <dbReference type="SAM" id="MobiDB-lite"/>
    </source>
</evidence>
<dbReference type="AlphaFoldDB" id="A0A261Y778"/>
<evidence type="ECO:0008006" key="5">
    <source>
        <dbReference type="Google" id="ProtNLM"/>
    </source>
</evidence>
<name>A0A261Y778_9FUNG</name>
<feature type="compositionally biased region" description="Low complexity" evidence="1">
    <location>
        <begin position="39"/>
        <end position="61"/>
    </location>
</feature>
<evidence type="ECO:0000256" key="2">
    <source>
        <dbReference type="SAM" id="Phobius"/>
    </source>
</evidence>